<evidence type="ECO:0000313" key="1">
    <source>
        <dbReference type="EMBL" id="QDL93831.1"/>
    </source>
</evidence>
<accession>A0A5B8FII0</accession>
<gene>
    <name evidence="1" type="ORF">FDP22_18265</name>
</gene>
<dbReference type="Proteomes" id="UP000305888">
    <property type="component" value="Plasmid pD4M1A"/>
</dbReference>
<reference evidence="1 2" key="1">
    <citation type="submission" date="2019-06" db="EMBL/GenBank/DDBJ databases">
        <title>Genome sequence of Rhodobacteraceae bacterium D4M1.</title>
        <authorList>
            <person name="Cao J."/>
        </authorList>
    </citation>
    <scope>NUCLEOTIDE SEQUENCE [LARGE SCALE GENOMIC DNA]</scope>
    <source>
        <strain evidence="1 2">D4M1</strain>
        <plasmid evidence="2">pd4m1a</plasmid>
    </source>
</reference>
<protein>
    <submittedName>
        <fullName evidence="1">DUF899 domain-containing protein</fullName>
    </submittedName>
</protein>
<sequence>MTRISTREDWLVARKALLAGEKALTRQRDALAAERRALPRVRIAKPYRFETRAGVTDLAGLFAGRSQLMVCHFMLAPGWEAGCTGCSFLADHFDAMLPHLQAHDVSLTAVSSAPLAEIEAYRARMGWAFPWASSAGSDFNRDFGVSFTEEELASGTVDYNFRATPRETAGPEMPGLSAFERAEDGSVLHSYSSYARGSEELVGTYMMLDLAPKGRNETAGMDWVRRHDEYAQGPAAACCHGG</sequence>
<dbReference type="InterPro" id="IPR010296">
    <property type="entry name" value="DUF899_thioredox"/>
</dbReference>
<dbReference type="SUPFAM" id="SSF52833">
    <property type="entry name" value="Thioredoxin-like"/>
    <property type="match status" value="1"/>
</dbReference>
<dbReference type="OrthoDB" id="7331188at2"/>
<keyword evidence="1" id="KW-0614">Plasmid</keyword>
<geneLocation type="plasmid" evidence="2">
    <name>pd4m1a</name>
</geneLocation>
<dbReference type="Pfam" id="PF05988">
    <property type="entry name" value="DUF899"/>
    <property type="match status" value="1"/>
</dbReference>
<dbReference type="RefSeq" id="WP_138573923.1">
    <property type="nucleotide sequence ID" value="NZ_CP040819.1"/>
</dbReference>
<dbReference type="AlphaFoldDB" id="A0A5B8FII0"/>
<dbReference type="Gene3D" id="3.40.30.10">
    <property type="entry name" value="Glutaredoxin"/>
    <property type="match status" value="1"/>
</dbReference>
<name>A0A5B8FII0_9RHOB</name>
<keyword evidence="2" id="KW-1185">Reference proteome</keyword>
<evidence type="ECO:0000313" key="2">
    <source>
        <dbReference type="Proteomes" id="UP000305888"/>
    </source>
</evidence>
<dbReference type="KEGG" id="ppru:FDP22_18265"/>
<proteinExistence type="predicted"/>
<dbReference type="InterPro" id="IPR036249">
    <property type="entry name" value="Thioredoxin-like_sf"/>
</dbReference>
<dbReference type="EMBL" id="CP040819">
    <property type="protein sequence ID" value="QDL93831.1"/>
    <property type="molecule type" value="Genomic_DNA"/>
</dbReference>
<organism evidence="1 2">
    <name type="scientific">Paroceanicella profunda</name>
    <dbReference type="NCBI Taxonomy" id="2579971"/>
    <lineage>
        <taxon>Bacteria</taxon>
        <taxon>Pseudomonadati</taxon>
        <taxon>Pseudomonadota</taxon>
        <taxon>Alphaproteobacteria</taxon>
        <taxon>Rhodobacterales</taxon>
        <taxon>Paracoccaceae</taxon>
        <taxon>Paroceanicella</taxon>
    </lineage>
</organism>